<reference evidence="2 3" key="1">
    <citation type="journal article" date="2017" name="Int. J. Syst. Evol. Microbiol.">
        <title>Roseitalea porphyridii gen. nov., sp. nov., isolated from a red alga, and reclassification of Hoeflea suaedae Chung et al. 2013 as Pseudohoeflea suaedae gen. nov., comb. nov.</title>
        <authorList>
            <person name="Hyeon J.W."/>
            <person name="Jeong S.E."/>
            <person name="Baek K."/>
            <person name="Jeon C.O."/>
        </authorList>
    </citation>
    <scope>NUCLEOTIDE SEQUENCE [LARGE SCALE GENOMIC DNA]</scope>
    <source>
        <strain evidence="2 3">MA7-20</strain>
    </source>
</reference>
<protein>
    <submittedName>
        <fullName evidence="2">Phasin family protein</fullName>
    </submittedName>
</protein>
<dbReference type="OrthoDB" id="7678100at2"/>
<dbReference type="GeneID" id="90767363"/>
<organism evidence="2 3">
    <name type="scientific">Roseitalea porphyridii</name>
    <dbReference type="NCBI Taxonomy" id="1852022"/>
    <lineage>
        <taxon>Bacteria</taxon>
        <taxon>Pseudomonadati</taxon>
        <taxon>Pseudomonadota</taxon>
        <taxon>Alphaproteobacteria</taxon>
        <taxon>Hyphomicrobiales</taxon>
        <taxon>Ahrensiaceae</taxon>
        <taxon>Roseitalea</taxon>
    </lineage>
</organism>
<dbReference type="Proteomes" id="UP000293719">
    <property type="component" value="Chromosome"/>
</dbReference>
<sequence>MMKAFEDMSKSNKEMMDSALKSYAAMTKGMQTIATEATDYSKQSYEAGAAAFEKLAASKSLEKAMEVQTEYAKGAYESMVAQATKMGELYTDLAKEVYKPFETMVPASK</sequence>
<dbReference type="KEGG" id="rpod:E0E05_08660"/>
<proteinExistence type="predicted"/>
<evidence type="ECO:0000313" key="3">
    <source>
        <dbReference type="Proteomes" id="UP000293719"/>
    </source>
</evidence>
<evidence type="ECO:0000313" key="2">
    <source>
        <dbReference type="EMBL" id="QBK30657.1"/>
    </source>
</evidence>
<dbReference type="InterPro" id="IPR018968">
    <property type="entry name" value="Phasin"/>
</dbReference>
<dbReference type="RefSeq" id="WP_039730707.1">
    <property type="nucleotide sequence ID" value="NZ_CP036532.1"/>
</dbReference>
<keyword evidence="3" id="KW-1185">Reference proteome</keyword>
<gene>
    <name evidence="2" type="ORF">E0E05_08660</name>
</gene>
<accession>A0A4P6UZU5</accession>
<name>A0A4P6UZU5_9HYPH</name>
<dbReference type="Pfam" id="PF09361">
    <property type="entry name" value="Phasin_2"/>
    <property type="match status" value="1"/>
</dbReference>
<evidence type="ECO:0000259" key="1">
    <source>
        <dbReference type="Pfam" id="PF09361"/>
    </source>
</evidence>
<feature type="domain" description="Phasin" evidence="1">
    <location>
        <begin position="6"/>
        <end position="103"/>
    </location>
</feature>
<dbReference type="AlphaFoldDB" id="A0A4P6UZU5"/>
<dbReference type="EMBL" id="CP036532">
    <property type="protein sequence ID" value="QBK30657.1"/>
    <property type="molecule type" value="Genomic_DNA"/>
</dbReference>